<accession>A9BAI5</accession>
<dbReference type="EC" id="2.5.1.129" evidence="5"/>
<dbReference type="Pfam" id="PF02441">
    <property type="entry name" value="Flavoprotein"/>
    <property type="match status" value="1"/>
</dbReference>
<keyword evidence="8" id="KW-1185">Reference proteome</keyword>
<name>A9BAI5_PROM4</name>
<organism evidence="7 8">
    <name type="scientific">Prochlorococcus marinus (strain MIT 9211)</name>
    <dbReference type="NCBI Taxonomy" id="93059"/>
    <lineage>
        <taxon>Bacteria</taxon>
        <taxon>Bacillati</taxon>
        <taxon>Cyanobacteriota</taxon>
        <taxon>Cyanophyceae</taxon>
        <taxon>Synechococcales</taxon>
        <taxon>Prochlorococcaceae</taxon>
        <taxon>Prochlorococcus</taxon>
    </lineage>
</organism>
<reference evidence="7 8" key="1">
    <citation type="journal article" date="2007" name="PLoS Genet.">
        <title>Patterns and implications of gene gain and loss in the evolution of Prochlorococcus.</title>
        <authorList>
            <person name="Kettler G.C."/>
            <person name="Martiny A.C."/>
            <person name="Huang K."/>
            <person name="Zucker J."/>
            <person name="Coleman M.L."/>
            <person name="Rodrigue S."/>
            <person name="Chen F."/>
            <person name="Lapidus A."/>
            <person name="Ferriera S."/>
            <person name="Johnson J."/>
            <person name="Steglich C."/>
            <person name="Church G.M."/>
            <person name="Richardson P."/>
            <person name="Chisholm S.W."/>
        </authorList>
    </citation>
    <scope>NUCLEOTIDE SEQUENCE [LARGE SCALE GENOMIC DNA]</scope>
    <source>
        <strain evidence="8">MIT 9211</strain>
    </source>
</reference>
<keyword evidence="2 5" id="KW-0285">Flavoprotein</keyword>
<proteinExistence type="inferred from homology"/>
<dbReference type="GO" id="GO:0106141">
    <property type="term" value="F:flavin prenyltransferase activity"/>
    <property type="evidence" value="ECO:0007669"/>
    <property type="project" value="UniProtKB-EC"/>
</dbReference>
<comment type="catalytic activity">
    <reaction evidence="5">
        <text>dimethylallyl phosphate + FMNH2 = prenylated FMNH2 + phosphate</text>
        <dbReference type="Rhea" id="RHEA:37743"/>
        <dbReference type="ChEBI" id="CHEBI:43474"/>
        <dbReference type="ChEBI" id="CHEBI:57618"/>
        <dbReference type="ChEBI" id="CHEBI:87467"/>
        <dbReference type="ChEBI" id="CHEBI:88052"/>
        <dbReference type="EC" id="2.5.1.129"/>
    </reaction>
</comment>
<evidence type="ECO:0000256" key="2">
    <source>
        <dbReference type="ARBA" id="ARBA00022630"/>
    </source>
</evidence>
<evidence type="ECO:0000259" key="6">
    <source>
        <dbReference type="Pfam" id="PF02441"/>
    </source>
</evidence>
<dbReference type="HAMAP" id="MF_01984">
    <property type="entry name" value="ubiX_pad"/>
    <property type="match status" value="1"/>
</dbReference>
<feature type="binding site" evidence="5">
    <location>
        <position position="136"/>
    </location>
    <ligand>
        <name>FMN</name>
        <dbReference type="ChEBI" id="CHEBI:58210"/>
    </ligand>
</feature>
<feature type="binding site" evidence="5">
    <location>
        <position position="36"/>
    </location>
    <ligand>
        <name>FMN</name>
        <dbReference type="ChEBI" id="CHEBI:58210"/>
    </ligand>
</feature>
<gene>
    <name evidence="5 7" type="primary">ubiX</name>
    <name evidence="7" type="ordered locus">P9211_09161</name>
</gene>
<dbReference type="HOGENOM" id="CLU_074522_0_1_3"/>
<dbReference type="STRING" id="93059.P9211_09161"/>
<dbReference type="SUPFAM" id="SSF52507">
    <property type="entry name" value="Homo-oligomeric flavin-containing Cys decarboxylases, HFCD"/>
    <property type="match status" value="1"/>
</dbReference>
<dbReference type="InterPro" id="IPR004507">
    <property type="entry name" value="UbiX-like"/>
</dbReference>
<feature type="binding site" evidence="5">
    <location>
        <begin position="10"/>
        <end position="12"/>
    </location>
    <ligand>
        <name>FMN</name>
        <dbReference type="ChEBI" id="CHEBI:58210"/>
    </ligand>
</feature>
<dbReference type="RefSeq" id="WP_012195468.1">
    <property type="nucleotide sequence ID" value="NC_009976.1"/>
</dbReference>
<dbReference type="InterPro" id="IPR003382">
    <property type="entry name" value="Flavoprotein"/>
</dbReference>
<dbReference type="Proteomes" id="UP000000788">
    <property type="component" value="Chromosome"/>
</dbReference>
<protein>
    <recommendedName>
        <fullName evidence="5">Flavin prenyltransferase UbiX</fullName>
        <ecNumber evidence="5">2.5.1.129</ecNumber>
    </recommendedName>
</protein>
<evidence type="ECO:0000313" key="8">
    <source>
        <dbReference type="Proteomes" id="UP000000788"/>
    </source>
</evidence>
<comment type="caution">
    <text evidence="5">Lacks conserved residue(s) required for the propagation of feature annotation.</text>
</comment>
<dbReference type="OrthoDB" id="9781577at2"/>
<feature type="binding site" evidence="5">
    <location>
        <begin position="101"/>
        <end position="104"/>
    </location>
    <ligand>
        <name>FMN</name>
        <dbReference type="ChEBI" id="CHEBI:58210"/>
    </ligand>
</feature>
<evidence type="ECO:0000256" key="1">
    <source>
        <dbReference type="ARBA" id="ARBA00022602"/>
    </source>
</evidence>
<comment type="similarity">
    <text evidence="5">Belongs to the UbiX/PAD1 family.</text>
</comment>
<sequence>MTKIVLAVTGASAQPIAERSLELLLKNNLEVHLILSKGAYKVWDAEANTKIPFDPASQEKFWRNRLKINSGKLNCYKWNDNSASIASGSVHTDGMIIVPCTMGTIGRISNGFALDLIERCADVHLKELRKLVISPRESPFNLIHLRNMTKLAEAGAHIVPCIPAWYGSPNSLEDMINFLVVRLFDSFNLDLLKIKRWKDY</sequence>
<evidence type="ECO:0000256" key="5">
    <source>
        <dbReference type="HAMAP-Rule" id="MF_01984"/>
    </source>
</evidence>
<evidence type="ECO:0000256" key="4">
    <source>
        <dbReference type="ARBA" id="ARBA00022679"/>
    </source>
</evidence>
<feature type="domain" description="Flavoprotein" evidence="6">
    <location>
        <begin position="3"/>
        <end position="185"/>
    </location>
</feature>
<dbReference type="AlphaFoldDB" id="A9BAI5"/>
<keyword evidence="1 5" id="KW-0637">Prenyltransferase</keyword>
<keyword evidence="3 5" id="KW-0288">FMN</keyword>
<dbReference type="eggNOG" id="COG0163">
    <property type="taxonomic scope" value="Bacteria"/>
</dbReference>
<feature type="binding site" evidence="5">
    <location>
        <position position="182"/>
    </location>
    <ligand>
        <name>dimethylallyl phosphate</name>
        <dbReference type="ChEBI" id="CHEBI:88052"/>
    </ligand>
</feature>
<dbReference type="Gene3D" id="3.40.50.1950">
    <property type="entry name" value="Flavin prenyltransferase-like"/>
    <property type="match status" value="1"/>
</dbReference>
<feature type="binding site" evidence="5">
    <location>
        <position position="166"/>
    </location>
    <ligand>
        <name>dimethylallyl phosphate</name>
        <dbReference type="ChEBI" id="CHEBI:88052"/>
    </ligand>
</feature>
<dbReference type="NCBIfam" id="TIGR00421">
    <property type="entry name" value="ubiX_pad"/>
    <property type="match status" value="1"/>
</dbReference>
<dbReference type="KEGG" id="pmj:P9211_09161"/>
<comment type="function">
    <text evidence="5">Flavin prenyltransferase that catalyzes the synthesis of the prenylated FMN cofactor (prenyl-FMN) for 4-hydroxy-3-polyprenylbenzoic acid decarboxylase UbiD. The prenyltransferase is metal-independent and links a dimethylallyl moiety from dimethylallyl monophosphate (DMAP) to the flavin N5 and C6 atoms of FMN.</text>
</comment>
<evidence type="ECO:0000313" key="7">
    <source>
        <dbReference type="EMBL" id="ABX08847.1"/>
    </source>
</evidence>
<keyword evidence="4 5" id="KW-0808">Transferase</keyword>
<dbReference type="EMBL" id="CP000878">
    <property type="protein sequence ID" value="ABX08847.1"/>
    <property type="molecule type" value="Genomic_DNA"/>
</dbReference>
<dbReference type="InterPro" id="IPR036551">
    <property type="entry name" value="Flavin_trans-like"/>
</dbReference>
<evidence type="ECO:0000256" key="3">
    <source>
        <dbReference type="ARBA" id="ARBA00022643"/>
    </source>
</evidence>